<evidence type="ECO:0000313" key="1">
    <source>
        <dbReference type="EMBL" id="ETN03192.1"/>
    </source>
</evidence>
<reference evidence="2" key="1">
    <citation type="submission" date="2011-12" db="EMBL/GenBank/DDBJ databases">
        <authorList>
            <consortium name="The Broad Institute Genome Sequencing Platform"/>
            <person name="Russ C."/>
            <person name="Tyler B."/>
            <person name="Panabieres F."/>
            <person name="Shan W."/>
            <person name="Tripathy S."/>
            <person name="Grunwald N."/>
            <person name="Machado M."/>
            <person name="Young S.K."/>
            <person name="Zeng Q."/>
            <person name="Gargeya S."/>
            <person name="Fitzgerald M."/>
            <person name="Haas B."/>
            <person name="Abouelleil A."/>
            <person name="Alvarado L."/>
            <person name="Arachchi H.M."/>
            <person name="Berlin A."/>
            <person name="Chapman S.B."/>
            <person name="Gearin G."/>
            <person name="Goldberg J."/>
            <person name="Griggs A."/>
            <person name="Gujja S."/>
            <person name="Hansen M."/>
            <person name="Heiman D."/>
            <person name="Howarth C."/>
            <person name="Larimer J."/>
            <person name="Lui A."/>
            <person name="MacDonald P.J.P."/>
            <person name="McCowen C."/>
            <person name="Montmayeur A."/>
            <person name="Murphy C."/>
            <person name="Neiman D."/>
            <person name="Pearson M."/>
            <person name="Priest M."/>
            <person name="Roberts A."/>
            <person name="Saif S."/>
            <person name="Shea T."/>
            <person name="Sisk P."/>
            <person name="Stolte C."/>
            <person name="Sykes S."/>
            <person name="Wortman J."/>
            <person name="Nusbaum C."/>
            <person name="Birren B."/>
        </authorList>
    </citation>
    <scope>NUCLEOTIDE SEQUENCE [LARGE SCALE GENOMIC DNA]</scope>
    <source>
        <strain evidence="2">INRA-310</strain>
    </source>
</reference>
<dbReference type="RefSeq" id="XP_008911736.1">
    <property type="nucleotide sequence ID" value="XM_008913488.1"/>
</dbReference>
<dbReference type="EMBL" id="KI669613">
    <property type="protein sequence ID" value="ETN03192.1"/>
    <property type="molecule type" value="Genomic_DNA"/>
</dbReference>
<proteinExistence type="predicted"/>
<organism evidence="1 2">
    <name type="scientific">Phytophthora nicotianae (strain INRA-310)</name>
    <name type="common">Phytophthora parasitica</name>
    <dbReference type="NCBI Taxonomy" id="761204"/>
    <lineage>
        <taxon>Eukaryota</taxon>
        <taxon>Sar</taxon>
        <taxon>Stramenopiles</taxon>
        <taxon>Oomycota</taxon>
        <taxon>Peronosporomycetes</taxon>
        <taxon>Peronosporales</taxon>
        <taxon>Peronosporaceae</taxon>
        <taxon>Phytophthora</taxon>
    </lineage>
</organism>
<dbReference type="AlphaFoldDB" id="W2PQL3"/>
<reference evidence="1 2" key="2">
    <citation type="submission" date="2013-11" db="EMBL/GenBank/DDBJ databases">
        <title>The Genome Sequence of Phytophthora parasitica INRA-310.</title>
        <authorList>
            <consortium name="The Broad Institute Genomics Platform"/>
            <person name="Russ C."/>
            <person name="Tyler B."/>
            <person name="Panabieres F."/>
            <person name="Shan W."/>
            <person name="Tripathy S."/>
            <person name="Grunwald N."/>
            <person name="Machado M."/>
            <person name="Johnson C.S."/>
            <person name="Arredondo F."/>
            <person name="Hong C."/>
            <person name="Coffey M."/>
            <person name="Young S.K."/>
            <person name="Zeng Q."/>
            <person name="Gargeya S."/>
            <person name="Fitzgerald M."/>
            <person name="Abouelleil A."/>
            <person name="Alvarado L."/>
            <person name="Chapman S.B."/>
            <person name="Gainer-Dewar J."/>
            <person name="Goldberg J."/>
            <person name="Griggs A."/>
            <person name="Gujja S."/>
            <person name="Hansen M."/>
            <person name="Howarth C."/>
            <person name="Imamovic A."/>
            <person name="Ireland A."/>
            <person name="Larimer J."/>
            <person name="McCowan C."/>
            <person name="Murphy C."/>
            <person name="Pearson M."/>
            <person name="Poon T.W."/>
            <person name="Priest M."/>
            <person name="Roberts A."/>
            <person name="Saif S."/>
            <person name="Shea T."/>
            <person name="Sykes S."/>
            <person name="Wortman J."/>
            <person name="Nusbaum C."/>
            <person name="Birren B."/>
        </authorList>
    </citation>
    <scope>NUCLEOTIDE SEQUENCE [LARGE SCALE GENOMIC DNA]</scope>
    <source>
        <strain evidence="1 2">INRA-310</strain>
    </source>
</reference>
<dbReference type="GeneID" id="20192438"/>
<name>W2PQL3_PHYN3</name>
<accession>W2PQL3</accession>
<protein>
    <submittedName>
        <fullName evidence="1">Uncharacterized protein</fullName>
    </submittedName>
</protein>
<gene>
    <name evidence="1" type="ORF">PPTG_23839</name>
</gene>
<evidence type="ECO:0000313" key="2">
    <source>
        <dbReference type="Proteomes" id="UP000018817"/>
    </source>
</evidence>
<sequence>MAFGCFFTWSKTRSKFLYGSEMFVGMPGLPAFRRRINAYKAKSATVNADPVAYCPLNASTRFSRKSSVFGIRSFDKFLRIICCLSGLLSLTVARHSGLLNISSIKTKISST</sequence>
<dbReference type="VEuPathDB" id="FungiDB:PPTG_23839"/>
<dbReference type="Proteomes" id="UP000018817">
    <property type="component" value="Unassembled WGS sequence"/>
</dbReference>